<gene>
    <name evidence="2" type="ORF">KHX87_02895</name>
</gene>
<evidence type="ECO:0000256" key="1">
    <source>
        <dbReference type="SAM" id="MobiDB-lite"/>
    </source>
</evidence>
<comment type="caution">
    <text evidence="2">The sequence shown here is derived from an EMBL/GenBank/DDBJ whole genome shotgun (WGS) entry which is preliminary data.</text>
</comment>
<evidence type="ECO:0000313" key="2">
    <source>
        <dbReference type="EMBL" id="MBS5358044.1"/>
    </source>
</evidence>
<reference evidence="2" key="1">
    <citation type="submission" date="2021-02" db="EMBL/GenBank/DDBJ databases">
        <title>Infant gut strain persistence is associated with maternal origin, phylogeny, and functional potential including surface adhesion and iron acquisition.</title>
        <authorList>
            <person name="Lou Y.C."/>
        </authorList>
    </citation>
    <scope>NUCLEOTIDE SEQUENCE</scope>
    <source>
        <strain evidence="2">L3_098_011G1_dasL3_098_011G1_concoct_7</strain>
    </source>
</reference>
<dbReference type="EMBL" id="JAGZFP010000004">
    <property type="protein sequence ID" value="MBS5358044.1"/>
    <property type="molecule type" value="Genomic_DNA"/>
</dbReference>
<feature type="region of interest" description="Disordered" evidence="1">
    <location>
        <begin position="56"/>
        <end position="80"/>
    </location>
</feature>
<dbReference type="Proteomes" id="UP000709219">
    <property type="component" value="Unassembled WGS sequence"/>
</dbReference>
<accession>A0A943DDH1</accession>
<name>A0A943DDH1_STRPA</name>
<evidence type="ECO:0000313" key="3">
    <source>
        <dbReference type="Proteomes" id="UP000709219"/>
    </source>
</evidence>
<protein>
    <submittedName>
        <fullName evidence="2">Uncharacterized protein</fullName>
    </submittedName>
</protein>
<dbReference type="AlphaFoldDB" id="A0A943DDH1"/>
<sequence>MALFKTTKNVFFQDLDITVLESDVVELDDATANDLINKLADVFPGEIVLIEVTEAGEQKPKRSRKKKVETETTETEEVEA</sequence>
<feature type="compositionally biased region" description="Acidic residues" evidence="1">
    <location>
        <begin position="71"/>
        <end position="80"/>
    </location>
</feature>
<proteinExistence type="predicted"/>
<organism evidence="2 3">
    <name type="scientific">Streptococcus parasanguinis</name>
    <dbReference type="NCBI Taxonomy" id="1318"/>
    <lineage>
        <taxon>Bacteria</taxon>
        <taxon>Bacillati</taxon>
        <taxon>Bacillota</taxon>
        <taxon>Bacilli</taxon>
        <taxon>Lactobacillales</taxon>
        <taxon>Streptococcaceae</taxon>
        <taxon>Streptococcus</taxon>
    </lineage>
</organism>